<dbReference type="OrthoDB" id="4379318at2759"/>
<dbReference type="Proteomes" id="UP000326198">
    <property type="component" value="Unassembled WGS sequence"/>
</dbReference>
<evidence type="ECO:0008006" key="5">
    <source>
        <dbReference type="Google" id="ProtNLM"/>
    </source>
</evidence>
<evidence type="ECO:0000256" key="1">
    <source>
        <dbReference type="SAM" id="MobiDB-lite"/>
    </source>
</evidence>
<accession>A0A5N7B6Q4</accession>
<evidence type="ECO:0000256" key="2">
    <source>
        <dbReference type="SAM" id="SignalP"/>
    </source>
</evidence>
<proteinExistence type="predicted"/>
<feature type="chain" id="PRO_5024981416" description="Cyanovirin-N domain-containing protein" evidence="2">
    <location>
        <begin position="22"/>
        <end position="166"/>
    </location>
</feature>
<name>A0A5N7B6Q4_9EURO</name>
<evidence type="ECO:0000313" key="3">
    <source>
        <dbReference type="EMBL" id="KAE8377119.1"/>
    </source>
</evidence>
<keyword evidence="2" id="KW-0732">Signal</keyword>
<feature type="compositionally biased region" description="Basic and acidic residues" evidence="1">
    <location>
        <begin position="40"/>
        <end position="58"/>
    </location>
</feature>
<protein>
    <recommendedName>
        <fullName evidence="5">Cyanovirin-N domain-containing protein</fullName>
    </recommendedName>
</protein>
<organism evidence="3 4">
    <name type="scientific">Aspergillus bertholletiae</name>
    <dbReference type="NCBI Taxonomy" id="1226010"/>
    <lineage>
        <taxon>Eukaryota</taxon>
        <taxon>Fungi</taxon>
        <taxon>Dikarya</taxon>
        <taxon>Ascomycota</taxon>
        <taxon>Pezizomycotina</taxon>
        <taxon>Eurotiomycetes</taxon>
        <taxon>Eurotiomycetidae</taxon>
        <taxon>Eurotiales</taxon>
        <taxon>Aspergillaceae</taxon>
        <taxon>Aspergillus</taxon>
        <taxon>Aspergillus subgen. Circumdati</taxon>
    </lineage>
</organism>
<sequence length="166" mass="19344">MRQLWMLIFVASLCDWVSGQARYTYYLERRPAGRPGNQRRPPEQSDQRPPDRDPDPTRWRSGNIEYVEKCTNGYMLDAFVANYHPTSPVFCADCVREDGTIKRRSCLDLNYCIGFHTRTETLIRQWNGGAFRTGDCYSVTLLPEPLNTEKKEYRIQCGFLLMMTAL</sequence>
<dbReference type="AlphaFoldDB" id="A0A5N7B6Q4"/>
<dbReference type="EMBL" id="ML736229">
    <property type="protein sequence ID" value="KAE8377119.1"/>
    <property type="molecule type" value="Genomic_DNA"/>
</dbReference>
<evidence type="ECO:0000313" key="4">
    <source>
        <dbReference type="Proteomes" id="UP000326198"/>
    </source>
</evidence>
<keyword evidence="4" id="KW-1185">Reference proteome</keyword>
<feature type="signal peptide" evidence="2">
    <location>
        <begin position="1"/>
        <end position="21"/>
    </location>
</feature>
<reference evidence="3 4" key="1">
    <citation type="submission" date="2019-04" db="EMBL/GenBank/DDBJ databases">
        <title>Friends and foes A comparative genomics studyof 23 Aspergillus species from section Flavi.</title>
        <authorList>
            <consortium name="DOE Joint Genome Institute"/>
            <person name="Kjaerbolling I."/>
            <person name="Vesth T."/>
            <person name="Frisvad J.C."/>
            <person name="Nybo J.L."/>
            <person name="Theobald S."/>
            <person name="Kildgaard S."/>
            <person name="Isbrandt T."/>
            <person name="Kuo A."/>
            <person name="Sato A."/>
            <person name="Lyhne E.K."/>
            <person name="Kogle M.E."/>
            <person name="Wiebenga A."/>
            <person name="Kun R.S."/>
            <person name="Lubbers R.J."/>
            <person name="Makela M.R."/>
            <person name="Barry K."/>
            <person name="Chovatia M."/>
            <person name="Clum A."/>
            <person name="Daum C."/>
            <person name="Haridas S."/>
            <person name="He G."/>
            <person name="LaButti K."/>
            <person name="Lipzen A."/>
            <person name="Mondo S."/>
            <person name="Riley R."/>
            <person name="Salamov A."/>
            <person name="Simmons B.A."/>
            <person name="Magnuson J.K."/>
            <person name="Henrissat B."/>
            <person name="Mortensen U.H."/>
            <person name="Larsen T.O."/>
            <person name="Devries R.P."/>
            <person name="Grigoriev I.V."/>
            <person name="Machida M."/>
            <person name="Baker S.E."/>
            <person name="Andersen M.R."/>
        </authorList>
    </citation>
    <scope>NUCLEOTIDE SEQUENCE [LARGE SCALE GENOMIC DNA]</scope>
    <source>
        <strain evidence="3 4">IBT 29228</strain>
    </source>
</reference>
<feature type="region of interest" description="Disordered" evidence="1">
    <location>
        <begin position="31"/>
        <end position="58"/>
    </location>
</feature>
<gene>
    <name evidence="3" type="ORF">BDV26DRAFT_293546</name>
</gene>